<comment type="caution">
    <text evidence="2">The sequence shown here is derived from an EMBL/GenBank/DDBJ whole genome shotgun (WGS) entry which is preliminary data.</text>
</comment>
<dbReference type="GO" id="GO:0047632">
    <property type="term" value="F:agmatine deiminase activity"/>
    <property type="evidence" value="ECO:0007669"/>
    <property type="project" value="TreeGrafter"/>
</dbReference>
<dbReference type="SUPFAM" id="SSF55909">
    <property type="entry name" value="Pentein"/>
    <property type="match status" value="1"/>
</dbReference>
<reference evidence="2 3" key="1">
    <citation type="submission" date="2018-05" db="EMBL/GenBank/DDBJ databases">
        <title>Draft genome sequence of Scytalidium lignicola DSM 105466, a ubiquitous saprotrophic fungus.</title>
        <authorList>
            <person name="Buettner E."/>
            <person name="Gebauer A.M."/>
            <person name="Hofrichter M."/>
            <person name="Liers C."/>
            <person name="Kellner H."/>
        </authorList>
    </citation>
    <scope>NUCLEOTIDE SEQUENCE [LARGE SCALE GENOMIC DNA]</scope>
    <source>
        <strain evidence="2 3">DSM 105466</strain>
    </source>
</reference>
<dbReference type="PANTHER" id="PTHR31377:SF0">
    <property type="entry name" value="AGMATINE DEIMINASE-RELATED"/>
    <property type="match status" value="1"/>
</dbReference>
<dbReference type="GO" id="GO:0009446">
    <property type="term" value="P:putrescine biosynthetic process"/>
    <property type="evidence" value="ECO:0007669"/>
    <property type="project" value="InterPro"/>
</dbReference>
<dbReference type="STRING" id="5539.A0A3E2H6E7"/>
<evidence type="ECO:0000313" key="2">
    <source>
        <dbReference type="EMBL" id="RFU28985.1"/>
    </source>
</evidence>
<dbReference type="InterPro" id="IPR007466">
    <property type="entry name" value="Peptidyl-Arg-deiminase_porph"/>
</dbReference>
<proteinExistence type="predicted"/>
<dbReference type="OrthoDB" id="544103at2759"/>
<evidence type="ECO:0000256" key="1">
    <source>
        <dbReference type="ARBA" id="ARBA00022801"/>
    </source>
</evidence>
<organism evidence="2 3">
    <name type="scientific">Scytalidium lignicola</name>
    <name type="common">Hyphomycete</name>
    <dbReference type="NCBI Taxonomy" id="5539"/>
    <lineage>
        <taxon>Eukaryota</taxon>
        <taxon>Fungi</taxon>
        <taxon>Dikarya</taxon>
        <taxon>Ascomycota</taxon>
        <taxon>Pezizomycotina</taxon>
        <taxon>Leotiomycetes</taxon>
        <taxon>Leotiomycetes incertae sedis</taxon>
        <taxon>Scytalidium</taxon>
    </lineage>
</organism>
<dbReference type="OMA" id="IGVDCNT"/>
<keyword evidence="1" id="KW-0378">Hydrolase</keyword>
<feature type="non-terminal residue" evidence="2">
    <location>
        <position position="398"/>
    </location>
</feature>
<sequence>MPIIHPVQFFQNSTSRCFARRAMATTAFTSRYLYPADTSRHHATMLGFPSKSSIAPAYYQDACNEIINLAAAISAFEPVRLYARPDDVSTAESMIKEIVKQSSNVTVIPLHTNHLWVRDTGPIYVRGASESTHRQRFAISFRFCEWGKKDGINDHDRAADGLDWPTMTPRQLQENTTFAQRAIVMDTLPSPVTLIESKICLEGGALVVDGEGTLLATESSILNENRNPNLSRDVIESELQRLLGIEKIIWFPGRRNLDVTDIHIDAELNFIRPGVIVLSRPHPSAPQPWIEVHEEIQEILQREVDAKGRRFEVHIIDEPDPECLAPLSYDEPATNYVNFYFVNGGLILPQFGDPLRDQEAFEMLQKLCPDRVVRPLQVRALPLAGGVIHCATQPVIAI</sequence>
<accession>A0A3E2H6E7</accession>
<dbReference type="Proteomes" id="UP000258309">
    <property type="component" value="Unassembled WGS sequence"/>
</dbReference>
<dbReference type="GO" id="GO:0004668">
    <property type="term" value="F:protein-arginine deiminase activity"/>
    <property type="evidence" value="ECO:0007669"/>
    <property type="project" value="InterPro"/>
</dbReference>
<keyword evidence="3" id="KW-1185">Reference proteome</keyword>
<evidence type="ECO:0008006" key="4">
    <source>
        <dbReference type="Google" id="ProtNLM"/>
    </source>
</evidence>
<protein>
    <recommendedName>
        <fullName evidence="4">Agmatine deiminase</fullName>
    </recommendedName>
</protein>
<dbReference type="Pfam" id="PF04371">
    <property type="entry name" value="PAD_porph"/>
    <property type="match status" value="1"/>
</dbReference>
<feature type="non-terminal residue" evidence="2">
    <location>
        <position position="1"/>
    </location>
</feature>
<dbReference type="AlphaFoldDB" id="A0A3E2H6E7"/>
<name>A0A3E2H6E7_SCYLI</name>
<dbReference type="EMBL" id="NCSJ02000144">
    <property type="protein sequence ID" value="RFU28985.1"/>
    <property type="molecule type" value="Genomic_DNA"/>
</dbReference>
<evidence type="ECO:0000313" key="3">
    <source>
        <dbReference type="Proteomes" id="UP000258309"/>
    </source>
</evidence>
<dbReference type="PANTHER" id="PTHR31377">
    <property type="entry name" value="AGMATINE DEIMINASE-RELATED"/>
    <property type="match status" value="1"/>
</dbReference>
<dbReference type="Gene3D" id="3.75.10.10">
    <property type="entry name" value="L-arginine/glycine Amidinotransferase, Chain A"/>
    <property type="match status" value="1"/>
</dbReference>
<gene>
    <name evidence="2" type="ORF">B7463_g7372</name>
</gene>